<dbReference type="GeneID" id="85476383"/>
<dbReference type="Proteomes" id="UP001243989">
    <property type="component" value="Unassembled WGS sequence"/>
</dbReference>
<accession>A0AAI9ZEF7</accession>
<evidence type="ECO:0000313" key="1">
    <source>
        <dbReference type="EMBL" id="KAK1622946.1"/>
    </source>
</evidence>
<protein>
    <submittedName>
        <fullName evidence="1">Uncharacterized protein</fullName>
    </submittedName>
</protein>
<gene>
    <name evidence="1" type="ORF">BDP81DRAFT_440548</name>
</gene>
<sequence>MEGRFVILATIPALRPCFSFHLDSWGIWGFLEPKPLTRIWPETTAQDNLRIIQLKRLLVFFNACDFWRYLASACEMLRIFGRWLFQPRCPRDSYTRYSGPPTQSPTHQP</sequence>
<dbReference type="RefSeq" id="XP_060438941.1">
    <property type="nucleotide sequence ID" value="XM_060591521.1"/>
</dbReference>
<name>A0AAI9ZEF7_9PEZI</name>
<reference evidence="1" key="1">
    <citation type="submission" date="2021-06" db="EMBL/GenBank/DDBJ databases">
        <title>Comparative genomics, transcriptomics and evolutionary studies reveal genomic signatures of adaptation to plant cell wall in hemibiotrophic fungi.</title>
        <authorList>
            <consortium name="DOE Joint Genome Institute"/>
            <person name="Baroncelli R."/>
            <person name="Diaz J.F."/>
            <person name="Benocci T."/>
            <person name="Peng M."/>
            <person name="Battaglia E."/>
            <person name="Haridas S."/>
            <person name="Andreopoulos W."/>
            <person name="Labutti K."/>
            <person name="Pangilinan J."/>
            <person name="Floch G.L."/>
            <person name="Makela M.R."/>
            <person name="Henrissat B."/>
            <person name="Grigoriev I.V."/>
            <person name="Crouch J.A."/>
            <person name="De Vries R.P."/>
            <person name="Sukno S.A."/>
            <person name="Thon M.R."/>
        </authorList>
    </citation>
    <scope>NUCLEOTIDE SEQUENCE</scope>
    <source>
        <strain evidence="1">CBS 102054</strain>
    </source>
</reference>
<comment type="caution">
    <text evidence="1">The sequence shown here is derived from an EMBL/GenBank/DDBJ whole genome shotgun (WGS) entry which is preliminary data.</text>
</comment>
<evidence type="ECO:0000313" key="2">
    <source>
        <dbReference type="Proteomes" id="UP001243989"/>
    </source>
</evidence>
<dbReference type="AlphaFoldDB" id="A0AAI9ZEF7"/>
<dbReference type="EMBL" id="JAHMHQ010000032">
    <property type="protein sequence ID" value="KAK1622946.1"/>
    <property type="molecule type" value="Genomic_DNA"/>
</dbReference>
<organism evidence="1 2">
    <name type="scientific">Colletotrichum phormii</name>
    <dbReference type="NCBI Taxonomy" id="359342"/>
    <lineage>
        <taxon>Eukaryota</taxon>
        <taxon>Fungi</taxon>
        <taxon>Dikarya</taxon>
        <taxon>Ascomycota</taxon>
        <taxon>Pezizomycotina</taxon>
        <taxon>Sordariomycetes</taxon>
        <taxon>Hypocreomycetidae</taxon>
        <taxon>Glomerellales</taxon>
        <taxon>Glomerellaceae</taxon>
        <taxon>Colletotrichum</taxon>
        <taxon>Colletotrichum acutatum species complex</taxon>
    </lineage>
</organism>
<keyword evidence="2" id="KW-1185">Reference proteome</keyword>
<proteinExistence type="predicted"/>